<evidence type="ECO:0000256" key="5">
    <source>
        <dbReference type="ARBA" id="ARBA00022801"/>
    </source>
</evidence>
<organism evidence="8 9">
    <name type="scientific">Mucuna pruriens</name>
    <name type="common">Velvet bean</name>
    <name type="synonym">Dolichos pruriens</name>
    <dbReference type="NCBI Taxonomy" id="157652"/>
    <lineage>
        <taxon>Eukaryota</taxon>
        <taxon>Viridiplantae</taxon>
        <taxon>Streptophyta</taxon>
        <taxon>Embryophyta</taxon>
        <taxon>Tracheophyta</taxon>
        <taxon>Spermatophyta</taxon>
        <taxon>Magnoliopsida</taxon>
        <taxon>eudicotyledons</taxon>
        <taxon>Gunneridae</taxon>
        <taxon>Pentapetalae</taxon>
        <taxon>rosids</taxon>
        <taxon>fabids</taxon>
        <taxon>Fabales</taxon>
        <taxon>Fabaceae</taxon>
        <taxon>Papilionoideae</taxon>
        <taxon>50 kb inversion clade</taxon>
        <taxon>NPAAA clade</taxon>
        <taxon>indigoferoid/millettioid clade</taxon>
        <taxon>Phaseoleae</taxon>
        <taxon>Mucuna</taxon>
    </lineage>
</organism>
<feature type="non-terminal residue" evidence="8">
    <location>
        <position position="1"/>
    </location>
</feature>
<feature type="domain" description="Reverse transcriptase" evidence="7">
    <location>
        <begin position="190"/>
        <end position="368"/>
    </location>
</feature>
<dbReference type="PROSITE" id="PS50878">
    <property type="entry name" value="RT_POL"/>
    <property type="match status" value="1"/>
</dbReference>
<evidence type="ECO:0000256" key="3">
    <source>
        <dbReference type="ARBA" id="ARBA00022722"/>
    </source>
</evidence>
<gene>
    <name evidence="8" type="primary">pol</name>
    <name evidence="8" type="ORF">CR513_39996</name>
</gene>
<keyword evidence="3" id="KW-0540">Nuclease</keyword>
<keyword evidence="6" id="KW-0695">RNA-directed DNA polymerase</keyword>
<dbReference type="InterPro" id="IPR053134">
    <property type="entry name" value="RNA-dir_DNA_polymerase"/>
</dbReference>
<dbReference type="PANTHER" id="PTHR24559:SF430">
    <property type="entry name" value="RNA-DIRECTED DNA POLYMERASE"/>
    <property type="match status" value="1"/>
</dbReference>
<dbReference type="Gene3D" id="3.30.70.270">
    <property type="match status" value="1"/>
</dbReference>
<dbReference type="GO" id="GO:0016787">
    <property type="term" value="F:hydrolase activity"/>
    <property type="evidence" value="ECO:0007669"/>
    <property type="project" value="UniProtKB-KW"/>
</dbReference>
<dbReference type="PANTHER" id="PTHR24559">
    <property type="entry name" value="TRANSPOSON TY3-I GAG-POL POLYPROTEIN"/>
    <property type="match status" value="1"/>
</dbReference>
<accession>A0A371FMN1</accession>
<evidence type="ECO:0000259" key="7">
    <source>
        <dbReference type="PROSITE" id="PS50878"/>
    </source>
</evidence>
<reference evidence="8" key="1">
    <citation type="submission" date="2018-05" db="EMBL/GenBank/DDBJ databases">
        <title>Draft genome of Mucuna pruriens seed.</title>
        <authorList>
            <person name="Nnadi N.E."/>
            <person name="Vos R."/>
            <person name="Hasami M.H."/>
            <person name="Devisetty U.K."/>
            <person name="Aguiy J.C."/>
        </authorList>
    </citation>
    <scope>NUCLEOTIDE SEQUENCE [LARGE SCALE GENOMIC DNA]</scope>
    <source>
        <strain evidence="8">JCA_2017</strain>
    </source>
</reference>
<dbReference type="AlphaFoldDB" id="A0A371FMN1"/>
<dbReference type="Proteomes" id="UP000257109">
    <property type="component" value="Unassembled WGS sequence"/>
</dbReference>
<dbReference type="Pfam" id="PF17917">
    <property type="entry name" value="RT_RNaseH"/>
    <property type="match status" value="1"/>
</dbReference>
<evidence type="ECO:0000313" key="8">
    <source>
        <dbReference type="EMBL" id="RDX79574.1"/>
    </source>
</evidence>
<sequence>MRQLLGGMKPKNHGWLVTSTLRLKGRGGSTSSTMKNYLRMINNIHSRTDKARRKLPPITFINQDFVGVDPEQNDPMVITVEVANFAMRKLQIPESKIKSYHEQLVSFLGERVDTQGYIDLLTMFGDEKAMKMTSICLHTTFGNEVFLLHLANIIRHAGIDPNFLCHRLALCAKAKLVAQKKRKTGEREKEARFIKEVDYTTWLSDAILVKKCNGKWKMCVDYTYRNKACPKNSYPLSSIDKLVNGKFGFKVLNFLDVCSNYNQIKMYSLDEEKIVLMTYGPNYCYRAMPFGLKSAGATYQRLMDKVFPNQIRKNLEVYVDDMVVNISPKQHIQDLEEIFTQVRKYNMRLNLDKYVLRVQGGKFLGFMLTHRGIEANPNKCETIINMKIPQNMKEVHKLIGQLVHYLGILRLQRIPSFPPVLAKPLEGHKLYLYLTVFEYAISVVMVQEQGKKQIFIYCINKLLQEAETRYQMIEKPVLTLVTLARRLRPYFQSHTIIVQTYHPIRLVLRKFELAGRMITWLIELSEFSLKFEPRGALKSKALADFIIEMLVKFEWRRSRHHFRGTEAVEYEALLIGLGLAYEVGVRRFEKSDVKHIPSQDNTQADVLSKLATTKTNQHRLIFYKTMKSPTIEEVRVANEEVVD</sequence>
<keyword evidence="5" id="KW-0378">Hydrolase</keyword>
<dbReference type="GO" id="GO:0004519">
    <property type="term" value="F:endonuclease activity"/>
    <property type="evidence" value="ECO:0007669"/>
    <property type="project" value="UniProtKB-KW"/>
</dbReference>
<keyword evidence="2" id="KW-0548">Nucleotidyltransferase</keyword>
<dbReference type="InterPro" id="IPR041373">
    <property type="entry name" value="RT_RNaseH"/>
</dbReference>
<evidence type="ECO:0000256" key="6">
    <source>
        <dbReference type="ARBA" id="ARBA00022918"/>
    </source>
</evidence>
<keyword evidence="4" id="KW-0255">Endonuclease</keyword>
<protein>
    <submittedName>
        <fullName evidence="8">Retrovirus-related Pol polyprotein from transposon 17.6</fullName>
    </submittedName>
</protein>
<evidence type="ECO:0000256" key="1">
    <source>
        <dbReference type="ARBA" id="ARBA00022679"/>
    </source>
</evidence>
<dbReference type="CDD" id="cd01647">
    <property type="entry name" value="RT_LTR"/>
    <property type="match status" value="1"/>
</dbReference>
<dbReference type="GO" id="GO:0003964">
    <property type="term" value="F:RNA-directed DNA polymerase activity"/>
    <property type="evidence" value="ECO:0007669"/>
    <property type="project" value="UniProtKB-KW"/>
</dbReference>
<dbReference type="Pfam" id="PF00078">
    <property type="entry name" value="RVT_1"/>
    <property type="match status" value="1"/>
</dbReference>
<proteinExistence type="predicted"/>
<dbReference type="InterPro" id="IPR000477">
    <property type="entry name" value="RT_dom"/>
</dbReference>
<keyword evidence="1" id="KW-0808">Transferase</keyword>
<evidence type="ECO:0000256" key="4">
    <source>
        <dbReference type="ARBA" id="ARBA00022759"/>
    </source>
</evidence>
<dbReference type="InterPro" id="IPR043128">
    <property type="entry name" value="Rev_trsase/Diguanyl_cyclase"/>
</dbReference>
<dbReference type="OrthoDB" id="542221at2759"/>
<keyword evidence="9" id="KW-1185">Reference proteome</keyword>
<comment type="caution">
    <text evidence="8">The sequence shown here is derived from an EMBL/GenBank/DDBJ whole genome shotgun (WGS) entry which is preliminary data.</text>
</comment>
<dbReference type="Gene3D" id="3.10.10.10">
    <property type="entry name" value="HIV Type 1 Reverse Transcriptase, subunit A, domain 1"/>
    <property type="match status" value="1"/>
</dbReference>
<dbReference type="InterPro" id="IPR043502">
    <property type="entry name" value="DNA/RNA_pol_sf"/>
</dbReference>
<evidence type="ECO:0000256" key="2">
    <source>
        <dbReference type="ARBA" id="ARBA00022695"/>
    </source>
</evidence>
<name>A0A371FMN1_MUCPR</name>
<dbReference type="EMBL" id="QJKJ01008502">
    <property type="protein sequence ID" value="RDX79574.1"/>
    <property type="molecule type" value="Genomic_DNA"/>
</dbReference>
<evidence type="ECO:0000313" key="9">
    <source>
        <dbReference type="Proteomes" id="UP000257109"/>
    </source>
</evidence>
<dbReference type="SUPFAM" id="SSF56672">
    <property type="entry name" value="DNA/RNA polymerases"/>
    <property type="match status" value="1"/>
</dbReference>